<dbReference type="GO" id="GO:0005694">
    <property type="term" value="C:chromosome"/>
    <property type="evidence" value="ECO:0007669"/>
    <property type="project" value="TreeGrafter"/>
</dbReference>
<dbReference type="GO" id="GO:0043138">
    <property type="term" value="F:3'-5' DNA helicase activity"/>
    <property type="evidence" value="ECO:0007669"/>
    <property type="project" value="UniProtKB-EC"/>
</dbReference>
<dbReference type="Proteomes" id="UP001215598">
    <property type="component" value="Unassembled WGS sequence"/>
</dbReference>
<evidence type="ECO:0000259" key="8">
    <source>
        <dbReference type="PROSITE" id="PS51194"/>
    </source>
</evidence>
<evidence type="ECO:0000313" key="9">
    <source>
        <dbReference type="EMBL" id="KAJ7762120.1"/>
    </source>
</evidence>
<proteinExistence type="inferred from homology"/>
<keyword evidence="2" id="KW-0547">Nucleotide-binding</keyword>
<keyword evidence="6" id="KW-0732">Signal</keyword>
<dbReference type="InterPro" id="IPR027417">
    <property type="entry name" value="P-loop_NTPase"/>
</dbReference>
<dbReference type="PANTHER" id="PTHR13710:SF149">
    <property type="entry name" value="ATP-DEPENDENT DNA HELICASE TLH2"/>
    <property type="match status" value="1"/>
</dbReference>
<dbReference type="PANTHER" id="PTHR13710">
    <property type="entry name" value="DNA HELICASE RECQ FAMILY MEMBER"/>
    <property type="match status" value="1"/>
</dbReference>
<evidence type="ECO:0000256" key="3">
    <source>
        <dbReference type="ARBA" id="ARBA00022840"/>
    </source>
</evidence>
<reference evidence="9" key="1">
    <citation type="submission" date="2023-03" db="EMBL/GenBank/DDBJ databases">
        <title>Massive genome expansion in bonnet fungi (Mycena s.s.) driven by repeated elements and novel gene families across ecological guilds.</title>
        <authorList>
            <consortium name="Lawrence Berkeley National Laboratory"/>
            <person name="Harder C.B."/>
            <person name="Miyauchi S."/>
            <person name="Viragh M."/>
            <person name="Kuo A."/>
            <person name="Thoen E."/>
            <person name="Andreopoulos B."/>
            <person name="Lu D."/>
            <person name="Skrede I."/>
            <person name="Drula E."/>
            <person name="Henrissat B."/>
            <person name="Morin E."/>
            <person name="Kohler A."/>
            <person name="Barry K."/>
            <person name="LaButti K."/>
            <person name="Morin E."/>
            <person name="Salamov A."/>
            <person name="Lipzen A."/>
            <person name="Mereny Z."/>
            <person name="Hegedus B."/>
            <person name="Baldrian P."/>
            <person name="Stursova M."/>
            <person name="Weitz H."/>
            <person name="Taylor A."/>
            <person name="Grigoriev I.V."/>
            <person name="Nagy L.G."/>
            <person name="Martin F."/>
            <person name="Kauserud H."/>
        </authorList>
    </citation>
    <scope>NUCLEOTIDE SEQUENCE</scope>
    <source>
        <strain evidence="9">CBHHK182m</strain>
    </source>
</reference>
<dbReference type="SUPFAM" id="SSF52540">
    <property type="entry name" value="P-loop containing nucleoside triphosphate hydrolases"/>
    <property type="match status" value="1"/>
</dbReference>
<dbReference type="InterPro" id="IPR014001">
    <property type="entry name" value="Helicase_ATP-bd"/>
</dbReference>
<dbReference type="GO" id="GO:0003676">
    <property type="term" value="F:nucleic acid binding"/>
    <property type="evidence" value="ECO:0007669"/>
    <property type="project" value="InterPro"/>
</dbReference>
<accession>A0AAD7JF89</accession>
<dbReference type="GO" id="GO:0009378">
    <property type="term" value="F:four-way junction helicase activity"/>
    <property type="evidence" value="ECO:0007669"/>
    <property type="project" value="TreeGrafter"/>
</dbReference>
<keyword evidence="9" id="KW-0378">Hydrolase</keyword>
<keyword evidence="3" id="KW-0067">ATP-binding</keyword>
<dbReference type="EMBL" id="JARKIB010000033">
    <property type="protein sequence ID" value="KAJ7762120.1"/>
    <property type="molecule type" value="Genomic_DNA"/>
</dbReference>
<dbReference type="PROSITE" id="PS51194">
    <property type="entry name" value="HELICASE_CTER"/>
    <property type="match status" value="1"/>
</dbReference>
<dbReference type="Gene3D" id="3.40.50.300">
    <property type="entry name" value="P-loop containing nucleotide triphosphate hydrolases"/>
    <property type="match status" value="2"/>
</dbReference>
<evidence type="ECO:0000259" key="7">
    <source>
        <dbReference type="PROSITE" id="PS51192"/>
    </source>
</evidence>
<dbReference type="AlphaFoldDB" id="A0AAD7JF89"/>
<dbReference type="Pfam" id="PF00271">
    <property type="entry name" value="Helicase_C"/>
    <property type="match status" value="1"/>
</dbReference>
<keyword evidence="10" id="KW-1185">Reference proteome</keyword>
<evidence type="ECO:0000256" key="4">
    <source>
        <dbReference type="ARBA" id="ARBA00034617"/>
    </source>
</evidence>
<organism evidence="9 10">
    <name type="scientific">Mycena metata</name>
    <dbReference type="NCBI Taxonomy" id="1033252"/>
    <lineage>
        <taxon>Eukaryota</taxon>
        <taxon>Fungi</taxon>
        <taxon>Dikarya</taxon>
        <taxon>Basidiomycota</taxon>
        <taxon>Agaricomycotina</taxon>
        <taxon>Agaricomycetes</taxon>
        <taxon>Agaricomycetidae</taxon>
        <taxon>Agaricales</taxon>
        <taxon>Marasmiineae</taxon>
        <taxon>Mycenaceae</taxon>
        <taxon>Mycena</taxon>
    </lineage>
</organism>
<feature type="domain" description="Helicase ATP-binding" evidence="7">
    <location>
        <begin position="161"/>
        <end position="342"/>
    </location>
</feature>
<gene>
    <name evidence="9" type="ORF">B0H16DRAFT_1884120</name>
</gene>
<dbReference type="GO" id="GO:0005634">
    <property type="term" value="C:nucleus"/>
    <property type="evidence" value="ECO:0007669"/>
    <property type="project" value="TreeGrafter"/>
</dbReference>
<feature type="chain" id="PRO_5042122985" description="DNA 3'-5' helicase" evidence="6">
    <location>
        <begin position="20"/>
        <end position="672"/>
    </location>
</feature>
<dbReference type="EC" id="5.6.2.4" evidence="5"/>
<feature type="signal peptide" evidence="6">
    <location>
        <begin position="1"/>
        <end position="19"/>
    </location>
</feature>
<dbReference type="SMART" id="SM00490">
    <property type="entry name" value="HELICc"/>
    <property type="match status" value="1"/>
</dbReference>
<protein>
    <recommendedName>
        <fullName evidence="5">DNA 3'-5' helicase</fullName>
        <ecNumber evidence="5">5.6.2.4</ecNumber>
    </recommendedName>
</protein>
<sequence length="672" mass="73504">MHLLGSLAMSVFLATSALAQGIVVGAPSAGANVPLASDLTVQIEQHNSLSSFKDLSVAIGYTVCDPTEGCEGSAQVLYNGPFTPTVHTPPGPGGISAYQNFTFASPFTAPGPAQLTIVHFYDVGVSNIPLLQTVNGFSLVRKILLTALPTFEPHSYQMDGICKILDKVDLVAVTPTGSGKTGFLFLSLLVMIAIAGKPSLCPDITFPKDPAIVVTENMAKLGISALMINADTVISARLRGEDLWARAQQGISMLILGPEQLISRGFQELLKFEPFYDRVCALAVDEIHLLLLWGLAFRKAFTQIGFMRARFRAGIPMIGLTATLLFDVKVANAIFNLLGVNRGEFYLLRRSNARHDIQILFRTLVSGIDGLYFPEIAWVLKNNDKTLIFGATISLVFRIKIYLDSHLKTDTEREFRVRAYHSINWPEENLETIELFKSDSRCQIIVATNGLAQGNDIPVIKTVIQIGEPESAEMFVQKPGRARPNVANPRAIFYISAARAAKASKVLAQSDAENAVEAKKDATVAMDRPVAEIITAHCKPLVQDELYDNPASDPVCPCKTCLAFPPATRPAHCRCSGCLPEVSDELYAPLPKEKKAPNEIPQSQRLTKPMKAAGIIQLQEFRLSIWFEGSDLTQGLTPLEEFLPDVIMQELMDRFSLVKTVADVTRFVKNLS</sequence>
<evidence type="ECO:0000313" key="10">
    <source>
        <dbReference type="Proteomes" id="UP001215598"/>
    </source>
</evidence>
<dbReference type="GO" id="GO:0005524">
    <property type="term" value="F:ATP binding"/>
    <property type="evidence" value="ECO:0007669"/>
    <property type="project" value="UniProtKB-KW"/>
</dbReference>
<name>A0AAD7JF89_9AGAR</name>
<dbReference type="InterPro" id="IPR011545">
    <property type="entry name" value="DEAD/DEAH_box_helicase_dom"/>
</dbReference>
<evidence type="ECO:0000256" key="6">
    <source>
        <dbReference type="SAM" id="SignalP"/>
    </source>
</evidence>
<dbReference type="GO" id="GO:0000724">
    <property type="term" value="P:double-strand break repair via homologous recombination"/>
    <property type="evidence" value="ECO:0007669"/>
    <property type="project" value="TreeGrafter"/>
</dbReference>
<feature type="non-terminal residue" evidence="9">
    <location>
        <position position="672"/>
    </location>
</feature>
<evidence type="ECO:0000256" key="2">
    <source>
        <dbReference type="ARBA" id="ARBA00022741"/>
    </source>
</evidence>
<comment type="similarity">
    <text evidence="1">Belongs to the helicase family. RecQ subfamily.</text>
</comment>
<comment type="caution">
    <text evidence="9">The sequence shown here is derived from an EMBL/GenBank/DDBJ whole genome shotgun (WGS) entry which is preliminary data.</text>
</comment>
<dbReference type="GO" id="GO:0005737">
    <property type="term" value="C:cytoplasm"/>
    <property type="evidence" value="ECO:0007669"/>
    <property type="project" value="TreeGrafter"/>
</dbReference>
<comment type="catalytic activity">
    <reaction evidence="4">
        <text>Couples ATP hydrolysis with the unwinding of duplex DNA by translocating in the 3'-5' direction.</text>
        <dbReference type="EC" id="5.6.2.4"/>
    </reaction>
</comment>
<dbReference type="InterPro" id="IPR001650">
    <property type="entry name" value="Helicase_C-like"/>
</dbReference>
<evidence type="ECO:0000256" key="5">
    <source>
        <dbReference type="ARBA" id="ARBA00034808"/>
    </source>
</evidence>
<dbReference type="GO" id="GO:0016787">
    <property type="term" value="F:hydrolase activity"/>
    <property type="evidence" value="ECO:0007669"/>
    <property type="project" value="UniProtKB-KW"/>
</dbReference>
<dbReference type="Pfam" id="PF00270">
    <property type="entry name" value="DEAD"/>
    <property type="match status" value="1"/>
</dbReference>
<dbReference type="PROSITE" id="PS51192">
    <property type="entry name" value="HELICASE_ATP_BIND_1"/>
    <property type="match status" value="1"/>
</dbReference>
<dbReference type="SMART" id="SM00487">
    <property type="entry name" value="DEXDc"/>
    <property type="match status" value="1"/>
</dbReference>
<evidence type="ECO:0000256" key="1">
    <source>
        <dbReference type="ARBA" id="ARBA00005446"/>
    </source>
</evidence>
<feature type="domain" description="Helicase C-terminal" evidence="8">
    <location>
        <begin position="372"/>
        <end position="523"/>
    </location>
</feature>